<evidence type="ECO:0000313" key="13">
    <source>
        <dbReference type="EMBL" id="AEV94300.1"/>
    </source>
</evidence>
<keyword evidence="6" id="KW-0375">Hydrogen ion transport</keyword>
<dbReference type="GeneID" id="13435703"/>
<feature type="transmembrane region" description="Helical" evidence="12">
    <location>
        <begin position="81"/>
        <end position="102"/>
    </location>
</feature>
<keyword evidence="7 12" id="KW-1133">Transmembrane helix</keyword>
<dbReference type="GO" id="GO:0045259">
    <property type="term" value="C:proton-transporting ATP synthase complex"/>
    <property type="evidence" value="ECO:0007669"/>
    <property type="project" value="UniProtKB-KW"/>
</dbReference>
<evidence type="ECO:0000256" key="8">
    <source>
        <dbReference type="ARBA" id="ARBA00023065"/>
    </source>
</evidence>
<evidence type="ECO:0000256" key="10">
    <source>
        <dbReference type="ARBA" id="ARBA00023310"/>
    </source>
</evidence>
<feature type="transmembrane region" description="Helical" evidence="12">
    <location>
        <begin position="109"/>
        <end position="127"/>
    </location>
</feature>
<evidence type="ECO:0000256" key="11">
    <source>
        <dbReference type="ARBA" id="ARBA00032954"/>
    </source>
</evidence>
<feature type="transmembrane region" description="Helical" evidence="12">
    <location>
        <begin position="203"/>
        <end position="227"/>
    </location>
</feature>
<evidence type="ECO:0000256" key="9">
    <source>
        <dbReference type="ARBA" id="ARBA00023136"/>
    </source>
</evidence>
<keyword evidence="3" id="KW-0813">Transport</keyword>
<keyword evidence="4" id="KW-0138">CF(0)</keyword>
<dbReference type="PANTHER" id="PTHR11410:SF0">
    <property type="entry name" value="ATP SYNTHASE SUBUNIT A"/>
    <property type="match status" value="1"/>
</dbReference>
<evidence type="ECO:0000256" key="6">
    <source>
        <dbReference type="ARBA" id="ARBA00022781"/>
    </source>
</evidence>
<evidence type="ECO:0000256" key="7">
    <source>
        <dbReference type="ARBA" id="ARBA00022989"/>
    </source>
</evidence>
<sequence>MFADAFSCFDYGSGLELVMYVSWFSGFISLCFVLSNSDYWMVNNSFSLSMKLFSRWVDTSMGSISGGIYGRSLFITGLGTYLAYVSCFSSFPYVFCVTAHFSHNLALSLVLWFTVVFMSGAISMTGVMSHSVPDGLPWFTGWAISLLELFSNLIRSLTLGARLSMNMIAGKFLLMLGSSVMSAFLFSSGLMGLCSVSGLCSTIVLLIFITWELAVNILQASIFGFLLG</sequence>
<feature type="transmembrane region" description="Helical" evidence="12">
    <location>
        <begin position="139"/>
        <end position="160"/>
    </location>
</feature>
<reference evidence="13" key="1">
    <citation type="submission" date="2011-07" db="EMBL/GenBank/DDBJ databases">
        <title>The complete mitochondrial genomes of six heterodont bivalves (Tellinoidea and Solenoidea): extensive gene rearrangements and phylogenetic implications.</title>
        <authorList>
            <person name="Yuan Y."/>
            <person name="Li Q."/>
        </authorList>
    </citation>
    <scope>NUCLEOTIDE SEQUENCE</scope>
</reference>
<gene>
    <name evidence="13" type="primary">atp6</name>
</gene>
<name>J3JR29_9BIVA</name>
<comment type="subcellular location">
    <subcellularLocation>
        <location evidence="1">Membrane</location>
        <topology evidence="1">Multi-pass membrane protein</topology>
    </subcellularLocation>
</comment>
<evidence type="ECO:0000256" key="1">
    <source>
        <dbReference type="ARBA" id="ARBA00004141"/>
    </source>
</evidence>
<dbReference type="InterPro" id="IPR045083">
    <property type="entry name" value="ATP_synth_F0_asu_bact/mt"/>
</dbReference>
<dbReference type="PANTHER" id="PTHR11410">
    <property type="entry name" value="ATP SYNTHASE SUBUNIT A"/>
    <property type="match status" value="1"/>
</dbReference>
<dbReference type="Gene3D" id="1.20.120.220">
    <property type="entry name" value="ATP synthase, F0 complex, subunit A"/>
    <property type="match status" value="1"/>
</dbReference>
<keyword evidence="10" id="KW-0066">ATP synthesis</keyword>
<dbReference type="CTD" id="4508"/>
<dbReference type="Pfam" id="PF00119">
    <property type="entry name" value="ATP-synt_A"/>
    <property type="match status" value="1"/>
</dbReference>
<keyword evidence="8" id="KW-0406">Ion transport</keyword>
<comment type="similarity">
    <text evidence="2">Belongs to the ATPase A chain family.</text>
</comment>
<organism evidence="13">
    <name type="scientific">Nuttallia olivacea</name>
    <dbReference type="NCBI Taxonomy" id="1125678"/>
    <lineage>
        <taxon>Eukaryota</taxon>
        <taxon>Metazoa</taxon>
        <taxon>Spiralia</taxon>
        <taxon>Lophotrochozoa</taxon>
        <taxon>Mollusca</taxon>
        <taxon>Bivalvia</taxon>
        <taxon>Autobranchia</taxon>
        <taxon>Heteroconchia</taxon>
        <taxon>Euheterodonta</taxon>
        <taxon>Imparidentia</taxon>
        <taxon>Neoheterodontei</taxon>
        <taxon>Cardiida</taxon>
        <taxon>Tellinoidea</taxon>
        <taxon>Psammobiidae</taxon>
        <taxon>Nuttallia</taxon>
    </lineage>
</organism>
<keyword evidence="9 12" id="KW-0472">Membrane</keyword>
<evidence type="ECO:0000256" key="3">
    <source>
        <dbReference type="ARBA" id="ARBA00022448"/>
    </source>
</evidence>
<geneLocation type="mitochondrion" evidence="13"/>
<dbReference type="EMBL" id="JN398364">
    <property type="protein sequence ID" value="AEV94300.1"/>
    <property type="molecule type" value="Genomic_DNA"/>
</dbReference>
<dbReference type="GO" id="GO:0046933">
    <property type="term" value="F:proton-transporting ATP synthase activity, rotational mechanism"/>
    <property type="evidence" value="ECO:0007669"/>
    <property type="project" value="TreeGrafter"/>
</dbReference>
<accession>J3JR29</accession>
<evidence type="ECO:0000256" key="2">
    <source>
        <dbReference type="ARBA" id="ARBA00006810"/>
    </source>
</evidence>
<evidence type="ECO:0000256" key="4">
    <source>
        <dbReference type="ARBA" id="ARBA00022547"/>
    </source>
</evidence>
<dbReference type="AlphaFoldDB" id="J3JR29"/>
<proteinExistence type="inferred from homology"/>
<feature type="transmembrane region" description="Helical" evidence="12">
    <location>
        <begin position="172"/>
        <end position="191"/>
    </location>
</feature>
<dbReference type="SUPFAM" id="SSF81336">
    <property type="entry name" value="F1F0 ATP synthase subunit A"/>
    <property type="match status" value="1"/>
</dbReference>
<feature type="transmembrane region" description="Helical" evidence="12">
    <location>
        <begin position="17"/>
        <end position="35"/>
    </location>
</feature>
<keyword evidence="5 12" id="KW-0812">Transmembrane</keyword>
<evidence type="ECO:0000256" key="5">
    <source>
        <dbReference type="ARBA" id="ARBA00022692"/>
    </source>
</evidence>
<protein>
    <recommendedName>
        <fullName evidence="11">F-ATPase protein 6</fullName>
    </recommendedName>
</protein>
<dbReference type="InterPro" id="IPR000568">
    <property type="entry name" value="ATP_synth_F0_asu"/>
</dbReference>
<evidence type="ECO:0000256" key="12">
    <source>
        <dbReference type="SAM" id="Phobius"/>
    </source>
</evidence>
<dbReference type="RefSeq" id="YP_006576406.1">
    <property type="nucleotide sequence ID" value="NC_018373.1"/>
</dbReference>
<dbReference type="InterPro" id="IPR035908">
    <property type="entry name" value="F0_ATP_A_sf"/>
</dbReference>
<keyword evidence="13" id="KW-0496">Mitochondrion</keyword>